<evidence type="ECO:0000256" key="3">
    <source>
        <dbReference type="SAM" id="MobiDB-lite"/>
    </source>
</evidence>
<dbReference type="EMBL" id="CAXAJV020001286">
    <property type="protein sequence ID" value="CAL7936057.1"/>
    <property type="molecule type" value="Genomic_DNA"/>
</dbReference>
<reference evidence="5 6" key="1">
    <citation type="submission" date="2024-08" db="EMBL/GenBank/DDBJ databases">
        <authorList>
            <person name="Will J Nash"/>
            <person name="Angela Man"/>
            <person name="Seanna McTaggart"/>
            <person name="Kendall Baker"/>
            <person name="Tom Barker"/>
            <person name="Leah Catchpole"/>
            <person name="Alex Durrant"/>
            <person name="Karim Gharbi"/>
            <person name="Naomi Irish"/>
            <person name="Gemy Kaithakottil"/>
            <person name="Debby Ku"/>
            <person name="Aaliyah Providence"/>
            <person name="Felix Shaw"/>
            <person name="David Swarbreck"/>
            <person name="Chris Watkins"/>
            <person name="Ann M. McCartney"/>
            <person name="Giulio Formenti"/>
            <person name="Alice Mouton"/>
            <person name="Noel Vella"/>
            <person name="Bjorn M von Reumont"/>
            <person name="Adriana Vella"/>
            <person name="Wilfried Haerty"/>
        </authorList>
    </citation>
    <scope>NUCLEOTIDE SEQUENCE [LARGE SCALE GENOMIC DNA]</scope>
</reference>
<dbReference type="PANTHER" id="PTHR48051">
    <property type="match status" value="1"/>
</dbReference>
<keyword evidence="2" id="KW-0677">Repeat</keyword>
<protein>
    <recommendedName>
        <fullName evidence="4">Disease resistance R13L4/SHOC-2-like LRR domain-containing protein</fullName>
    </recommendedName>
</protein>
<evidence type="ECO:0000313" key="6">
    <source>
        <dbReference type="Proteomes" id="UP001642520"/>
    </source>
</evidence>
<dbReference type="PANTHER" id="PTHR48051:SF1">
    <property type="entry name" value="RAS SUPPRESSOR PROTEIN 1"/>
    <property type="match status" value="1"/>
</dbReference>
<sequence length="597" mass="68860">MTEECNLENLSNEFKSLKVVTSNTHQNGLNTISTEEIDNQIEKITGKQIIEKLNVLDNNLNHVSNISVEYLSHLVDLNLYNCRLKYLPNSLNMLKALNCLNLDDNQFYVLPSVICELTNLKKLWACRNKIAKVPSNLGDLSNLEILFLSTNQLTDLPMSCANLNRLEVCCLCTNKFQRIPDCIAKGMRNLQILMVSQNPYMELNIYPQSINLKSFYAEQNHICPSFPVWILNAKYTKLETVVLNDTRFKTFNFRQKSWVSYVKKLMMKQCNLQEKEIEKIISGTTKLEQLVIGNGKTNNQNYFPNMPIKTMQDASSLKQIDMHDTGLVVIPNTINKFVNLSDMNLSSNNIFFLPEEICCLKSLSRLIMDNNHIASLPQNIGDLISLRELKIRNNDLNRLPDSMKSLSNLEYLDLYDNELETVPEMIADLASLKGLDLEQNFFSTKYLSPTRVPYYENMRDVLRNYWLDSLFGYESLCGCKPKPFNNELSSSPSSSLSKSNLSDEEGVYSTIPGGTYNELMNERWDTSEDSAEEFDPHEHKEPRKRMYHPFTFYKPFQQEYCPAESHPPRVITRVIELLRNGTLVWTTNFEEGQFEDP</sequence>
<proteinExistence type="predicted"/>
<dbReference type="SUPFAM" id="SSF52058">
    <property type="entry name" value="L domain-like"/>
    <property type="match status" value="2"/>
</dbReference>
<dbReference type="InterPro" id="IPR055414">
    <property type="entry name" value="LRR_R13L4/SHOC2-like"/>
</dbReference>
<accession>A0ABP1N501</accession>
<name>A0ABP1N501_XYLVO</name>
<evidence type="ECO:0000259" key="4">
    <source>
        <dbReference type="Pfam" id="PF23598"/>
    </source>
</evidence>
<dbReference type="Proteomes" id="UP001642520">
    <property type="component" value="Unassembled WGS sequence"/>
</dbReference>
<dbReference type="InterPro" id="IPR003591">
    <property type="entry name" value="Leu-rich_rpt_typical-subtyp"/>
</dbReference>
<feature type="region of interest" description="Disordered" evidence="3">
    <location>
        <begin position="486"/>
        <end position="514"/>
    </location>
</feature>
<dbReference type="SMART" id="SM00364">
    <property type="entry name" value="LRR_BAC"/>
    <property type="match status" value="5"/>
</dbReference>
<organism evidence="5 6">
    <name type="scientific">Xylocopa violacea</name>
    <name type="common">Violet carpenter bee</name>
    <name type="synonym">Apis violacea</name>
    <dbReference type="NCBI Taxonomy" id="135666"/>
    <lineage>
        <taxon>Eukaryota</taxon>
        <taxon>Metazoa</taxon>
        <taxon>Ecdysozoa</taxon>
        <taxon>Arthropoda</taxon>
        <taxon>Hexapoda</taxon>
        <taxon>Insecta</taxon>
        <taxon>Pterygota</taxon>
        <taxon>Neoptera</taxon>
        <taxon>Endopterygota</taxon>
        <taxon>Hymenoptera</taxon>
        <taxon>Apocrita</taxon>
        <taxon>Aculeata</taxon>
        <taxon>Apoidea</taxon>
        <taxon>Anthophila</taxon>
        <taxon>Apidae</taxon>
        <taxon>Xylocopa</taxon>
        <taxon>Xylocopa</taxon>
    </lineage>
</organism>
<evidence type="ECO:0000256" key="1">
    <source>
        <dbReference type="ARBA" id="ARBA00022614"/>
    </source>
</evidence>
<keyword evidence="1" id="KW-0433">Leucine-rich repeat</keyword>
<gene>
    <name evidence="5" type="ORF">XYLVIOL_LOCUS1967</name>
</gene>
<dbReference type="SMART" id="SM00369">
    <property type="entry name" value="LRR_TYP"/>
    <property type="match status" value="7"/>
</dbReference>
<feature type="domain" description="Disease resistance R13L4/SHOC-2-like LRR" evidence="4">
    <location>
        <begin position="58"/>
        <end position="242"/>
    </location>
</feature>
<keyword evidence="6" id="KW-1185">Reference proteome</keyword>
<dbReference type="InterPro" id="IPR001611">
    <property type="entry name" value="Leu-rich_rpt"/>
</dbReference>
<dbReference type="PROSITE" id="PS51450">
    <property type="entry name" value="LRR"/>
    <property type="match status" value="2"/>
</dbReference>
<evidence type="ECO:0000313" key="5">
    <source>
        <dbReference type="EMBL" id="CAL7936057.1"/>
    </source>
</evidence>
<dbReference type="Pfam" id="PF23598">
    <property type="entry name" value="LRR_14"/>
    <property type="match status" value="1"/>
</dbReference>
<dbReference type="InterPro" id="IPR032675">
    <property type="entry name" value="LRR_dom_sf"/>
</dbReference>
<dbReference type="Gene3D" id="3.80.10.10">
    <property type="entry name" value="Ribonuclease Inhibitor"/>
    <property type="match status" value="2"/>
</dbReference>
<dbReference type="InterPro" id="IPR050216">
    <property type="entry name" value="LRR_domain-containing"/>
</dbReference>
<evidence type="ECO:0000256" key="2">
    <source>
        <dbReference type="ARBA" id="ARBA00022737"/>
    </source>
</evidence>
<dbReference type="Pfam" id="PF13855">
    <property type="entry name" value="LRR_8"/>
    <property type="match status" value="1"/>
</dbReference>
<feature type="compositionally biased region" description="Low complexity" evidence="3">
    <location>
        <begin position="486"/>
        <end position="500"/>
    </location>
</feature>
<comment type="caution">
    <text evidence="5">The sequence shown here is derived from an EMBL/GenBank/DDBJ whole genome shotgun (WGS) entry which is preliminary data.</text>
</comment>